<keyword evidence="7" id="KW-0695">RNA-directed DNA polymerase</keyword>
<dbReference type="Gramene" id="GBG90915">
    <property type="protein sequence ID" value="GBG90915"/>
    <property type="gene ID" value="CBR_g51520"/>
</dbReference>
<dbReference type="CDD" id="cd01647">
    <property type="entry name" value="RT_LTR"/>
    <property type="match status" value="1"/>
</dbReference>
<evidence type="ECO:0000256" key="6">
    <source>
        <dbReference type="ARBA" id="ARBA00022801"/>
    </source>
</evidence>
<dbReference type="InterPro" id="IPR041373">
    <property type="entry name" value="RT_RNaseH"/>
</dbReference>
<dbReference type="SUPFAM" id="SSF56672">
    <property type="entry name" value="DNA/RNA polymerases"/>
    <property type="match status" value="1"/>
</dbReference>
<dbReference type="InterPro" id="IPR043128">
    <property type="entry name" value="Rev_trsase/Diguanyl_cyclase"/>
</dbReference>
<dbReference type="CDD" id="cd09274">
    <property type="entry name" value="RNase_HI_RT_Ty3"/>
    <property type="match status" value="1"/>
</dbReference>
<dbReference type="InterPro" id="IPR021109">
    <property type="entry name" value="Peptidase_aspartic_dom_sf"/>
</dbReference>
<sequence>MPGARRDLTIPRYLLVRDTHEEDLIRSAARFLRMANNNDNQDERTNDVRELARIIQQSQKDQIPKIDVPLFDGNNVSGWAEKFEQLGSCCEWSNEKMLQMVKRYCKIQYKEEVEELVQDSLDWAEFKRKLLEKYQLSDQLLDLTDLRKVKENRERIQLGTDKDREVYKTLSDMKEMMTSMKEERLKLQVMMTKAKTRKRKGKEPVTEESSSESESEEERETPHKLTKAERKTLNQIRGGQGTSRKQRESSKNGGNGSGERQVDQGQQNQGQQTQPQGGEGRVRGRGNGGGRGNWQEYVCKYCDLKGHVIRFCQILAKDENDHIVFTTIRGEVFNFEGNLIDQDIEGGMRKEVFRRMGRPLPATFRLDSPEEASLFELEETMTSLEIGQDGSVPAAASAQEVMPMIRPMMMSRPVLKRGMPTVMVQTRKGRKTSQSQSAPGENSKEPKEKEPIQIEEGDDEEEDERLRAEDELLAKQRAMERASEAGKTQVEEEEPRKKKNVYSIPVEQGIDFEQLVDRILESRHDLVTLKEILAVSSKLREEFKQRMTRKKVMTVKLSEIISPEANWAPPGTKMDWRCVATCLIKVQIGHGEFSALIDDGAEMSIMRERHAIEAGFQINRNDFGYLIGASGATPFCGTASGVMVTVGKVKARSYFYILSKVEHEVFLGRSFQCRTESIIFNKHDGDMFVALCDPVCDYYEVVKLDVDMIPMIWIHTIPHEPWNVGGPRYPNPDDHWKVVDYLDGKIRTKVADYSYGLYASPWFCFIKPNGVLRWVHDLQKLNSVTVRDAGGLPNADQLSESCAGQPIITLIDLYSGYDQFPLYTADRPMTAMHTPRGLLHMCAAPQGWTNVVAIVQRYMMRVMQPLCPDVTSPYIDDLAIPGPRVKDETEVLPGVRKFVWEHISNVEKVLRKLNEYNLTASGVKIEAWFAARVEHLRKLVRKNQVWEWGPKQQASVEDIKAEFREGGLILGVPCFDDAESRPFIIETDADPTALGGVLVQKDGEGRERPLRFESRTLNITERNYSQFKKETLAVLHCLRIFRNYVFGRRFILRVDLTALAESLKNYSPSDPTIARRLTYIWMFNFEIERISGAQNRADGLSRVDWDLSTDQAEDSVPVDGFLEGEESQLSINSYNYLADATTRNGKTIWNAPCFHHVRSELVIGDPFIEEDPWGERTSEQMMNLALSDEVELIKEPLTIEYGHEQADKTFRITGEMSFLVNSLIHEDRLKMMNEEAEGNEIREAFREGEYDGEYKLMGMWLNGELREDEVDPDIRQKTECIEEYYLRYPFVREIVMDRGGEFRVGEVQVLLKQLGVSFSYTTRAHPQANAPL</sequence>
<evidence type="ECO:0000256" key="1">
    <source>
        <dbReference type="ARBA" id="ARBA00012493"/>
    </source>
</evidence>
<evidence type="ECO:0000256" key="7">
    <source>
        <dbReference type="ARBA" id="ARBA00022918"/>
    </source>
</evidence>
<dbReference type="SUPFAM" id="SSF53098">
    <property type="entry name" value="Ribonuclease H-like"/>
    <property type="match status" value="1"/>
</dbReference>
<keyword evidence="5" id="KW-0255">Endonuclease</keyword>
<dbReference type="InterPro" id="IPR001995">
    <property type="entry name" value="Peptidase_A2_cat"/>
</dbReference>
<dbReference type="PROSITE" id="PS50175">
    <property type="entry name" value="ASP_PROT_RETROV"/>
    <property type="match status" value="1"/>
</dbReference>
<dbReference type="InterPro" id="IPR043502">
    <property type="entry name" value="DNA/RNA_pol_sf"/>
</dbReference>
<organism evidence="10 11">
    <name type="scientific">Chara braunii</name>
    <name type="common">Braun's stonewort</name>
    <dbReference type="NCBI Taxonomy" id="69332"/>
    <lineage>
        <taxon>Eukaryota</taxon>
        <taxon>Viridiplantae</taxon>
        <taxon>Streptophyta</taxon>
        <taxon>Charophyceae</taxon>
        <taxon>Charales</taxon>
        <taxon>Characeae</taxon>
        <taxon>Chara</taxon>
    </lineage>
</organism>
<dbReference type="InterPro" id="IPR050951">
    <property type="entry name" value="Retrovirus_Pol_polyprotein"/>
</dbReference>
<dbReference type="Pfam" id="PF17917">
    <property type="entry name" value="RT_RNaseH"/>
    <property type="match status" value="1"/>
</dbReference>
<feature type="compositionally biased region" description="Basic and acidic residues" evidence="8">
    <location>
        <begin position="220"/>
        <end position="232"/>
    </location>
</feature>
<dbReference type="Gene3D" id="3.10.20.370">
    <property type="match status" value="1"/>
</dbReference>
<keyword evidence="4" id="KW-0540">Nuclease</keyword>
<dbReference type="Pfam" id="PF00078">
    <property type="entry name" value="RVT_1"/>
    <property type="match status" value="1"/>
</dbReference>
<keyword evidence="6" id="KW-0378">Hydrolase</keyword>
<evidence type="ECO:0000259" key="9">
    <source>
        <dbReference type="PROSITE" id="PS50175"/>
    </source>
</evidence>
<evidence type="ECO:0000313" key="11">
    <source>
        <dbReference type="Proteomes" id="UP000265515"/>
    </source>
</evidence>
<evidence type="ECO:0000256" key="4">
    <source>
        <dbReference type="ARBA" id="ARBA00022722"/>
    </source>
</evidence>
<feature type="compositionally biased region" description="Acidic residues" evidence="8">
    <location>
        <begin position="209"/>
        <end position="219"/>
    </location>
</feature>
<dbReference type="GO" id="GO:0006508">
    <property type="term" value="P:proteolysis"/>
    <property type="evidence" value="ECO:0007669"/>
    <property type="project" value="InterPro"/>
</dbReference>
<evidence type="ECO:0000313" key="10">
    <source>
        <dbReference type="EMBL" id="GBG90915.1"/>
    </source>
</evidence>
<dbReference type="InterPro" id="IPR012337">
    <property type="entry name" value="RNaseH-like_sf"/>
</dbReference>
<evidence type="ECO:0000256" key="5">
    <source>
        <dbReference type="ARBA" id="ARBA00022759"/>
    </source>
</evidence>
<dbReference type="InterPro" id="IPR036397">
    <property type="entry name" value="RNaseH_sf"/>
</dbReference>
<dbReference type="Gene3D" id="3.30.70.270">
    <property type="match status" value="1"/>
</dbReference>
<comment type="caution">
    <text evidence="10">The sequence shown here is derived from an EMBL/GenBank/DDBJ whole genome shotgun (WGS) entry which is preliminary data.</text>
</comment>
<dbReference type="GO" id="GO:0003964">
    <property type="term" value="F:RNA-directed DNA polymerase activity"/>
    <property type="evidence" value="ECO:0007669"/>
    <property type="project" value="UniProtKB-KW"/>
</dbReference>
<dbReference type="Gene3D" id="3.10.10.10">
    <property type="entry name" value="HIV Type 1 Reverse Transcriptase, subunit A, domain 1"/>
    <property type="match status" value="1"/>
</dbReference>
<dbReference type="GO" id="GO:0004519">
    <property type="term" value="F:endonuclease activity"/>
    <property type="evidence" value="ECO:0007669"/>
    <property type="project" value="UniProtKB-KW"/>
</dbReference>
<dbReference type="Gene3D" id="3.30.420.10">
    <property type="entry name" value="Ribonuclease H-like superfamily/Ribonuclease H"/>
    <property type="match status" value="1"/>
</dbReference>
<dbReference type="EMBL" id="BFEA01000853">
    <property type="protein sequence ID" value="GBG90915.1"/>
    <property type="molecule type" value="Genomic_DNA"/>
</dbReference>
<reference evidence="10 11" key="1">
    <citation type="journal article" date="2018" name="Cell">
        <title>The Chara Genome: Secondary Complexity and Implications for Plant Terrestrialization.</title>
        <authorList>
            <person name="Nishiyama T."/>
            <person name="Sakayama H."/>
            <person name="Vries J.D."/>
            <person name="Buschmann H."/>
            <person name="Saint-Marcoux D."/>
            <person name="Ullrich K.K."/>
            <person name="Haas F.B."/>
            <person name="Vanderstraeten L."/>
            <person name="Becker D."/>
            <person name="Lang D."/>
            <person name="Vosolsobe S."/>
            <person name="Rombauts S."/>
            <person name="Wilhelmsson P.K.I."/>
            <person name="Janitza P."/>
            <person name="Kern R."/>
            <person name="Heyl A."/>
            <person name="Rumpler F."/>
            <person name="Villalobos L.I.A.C."/>
            <person name="Clay J.M."/>
            <person name="Skokan R."/>
            <person name="Toyoda A."/>
            <person name="Suzuki Y."/>
            <person name="Kagoshima H."/>
            <person name="Schijlen E."/>
            <person name="Tajeshwar N."/>
            <person name="Catarino B."/>
            <person name="Hetherington A.J."/>
            <person name="Saltykova A."/>
            <person name="Bonnot C."/>
            <person name="Breuninger H."/>
            <person name="Symeonidi A."/>
            <person name="Radhakrishnan G.V."/>
            <person name="Van Nieuwerburgh F."/>
            <person name="Deforce D."/>
            <person name="Chang C."/>
            <person name="Karol K.G."/>
            <person name="Hedrich R."/>
            <person name="Ulvskov P."/>
            <person name="Glockner G."/>
            <person name="Delwiche C.F."/>
            <person name="Petrasek J."/>
            <person name="Van de Peer Y."/>
            <person name="Friml J."/>
            <person name="Beilby M."/>
            <person name="Dolan L."/>
            <person name="Kohara Y."/>
            <person name="Sugano S."/>
            <person name="Fujiyama A."/>
            <person name="Delaux P.-M."/>
            <person name="Quint M."/>
            <person name="TheiBen G."/>
            <person name="Hagemann M."/>
            <person name="Harholt J."/>
            <person name="Dunand C."/>
            <person name="Zachgo S."/>
            <person name="Langdale J."/>
            <person name="Maumus F."/>
            <person name="Straeten D.V.D."/>
            <person name="Gould S.B."/>
            <person name="Rensing S.A."/>
        </authorList>
    </citation>
    <scope>NUCLEOTIDE SEQUENCE [LARGE SCALE GENOMIC DNA]</scope>
    <source>
        <strain evidence="10 11">S276</strain>
    </source>
</reference>
<feature type="region of interest" description="Disordered" evidence="8">
    <location>
        <begin position="192"/>
        <end position="289"/>
    </location>
</feature>
<feature type="compositionally biased region" description="Basic and acidic residues" evidence="8">
    <location>
        <begin position="442"/>
        <end position="452"/>
    </location>
</feature>
<gene>
    <name evidence="10" type="ORF">CBR_g51520</name>
</gene>
<dbReference type="SUPFAM" id="SSF50630">
    <property type="entry name" value="Acid proteases"/>
    <property type="match status" value="1"/>
</dbReference>
<dbReference type="PANTHER" id="PTHR37984:SF5">
    <property type="entry name" value="PROTEIN NYNRIN-LIKE"/>
    <property type="match status" value="1"/>
</dbReference>
<dbReference type="EC" id="2.7.7.49" evidence="1"/>
<dbReference type="Gene3D" id="2.40.70.10">
    <property type="entry name" value="Acid Proteases"/>
    <property type="match status" value="1"/>
</dbReference>
<accession>A0A388M8S8</accession>
<keyword evidence="11" id="KW-1185">Reference proteome</keyword>
<protein>
    <recommendedName>
        <fullName evidence="1">RNA-directed DNA polymerase</fullName>
        <ecNumber evidence="1">2.7.7.49</ecNumber>
    </recommendedName>
</protein>
<keyword evidence="3" id="KW-0548">Nucleotidyltransferase</keyword>
<feature type="compositionally biased region" description="Acidic residues" evidence="8">
    <location>
        <begin position="453"/>
        <end position="463"/>
    </location>
</feature>
<dbReference type="CDD" id="cd00303">
    <property type="entry name" value="retropepsin_like"/>
    <property type="match status" value="1"/>
</dbReference>
<evidence type="ECO:0000256" key="3">
    <source>
        <dbReference type="ARBA" id="ARBA00022695"/>
    </source>
</evidence>
<dbReference type="FunFam" id="3.10.20.370:FF:000001">
    <property type="entry name" value="Retrovirus-related Pol polyprotein from transposon 17.6-like protein"/>
    <property type="match status" value="1"/>
</dbReference>
<name>A0A388M8S8_CHABU</name>
<dbReference type="GO" id="GO:0003676">
    <property type="term" value="F:nucleic acid binding"/>
    <property type="evidence" value="ECO:0007669"/>
    <property type="project" value="InterPro"/>
</dbReference>
<proteinExistence type="predicted"/>
<dbReference type="Proteomes" id="UP000265515">
    <property type="component" value="Unassembled WGS sequence"/>
</dbReference>
<dbReference type="InterPro" id="IPR000477">
    <property type="entry name" value="RT_dom"/>
</dbReference>
<feature type="region of interest" description="Disordered" evidence="8">
    <location>
        <begin position="424"/>
        <end position="465"/>
    </location>
</feature>
<dbReference type="PANTHER" id="PTHR37984">
    <property type="entry name" value="PROTEIN CBG26694"/>
    <property type="match status" value="1"/>
</dbReference>
<dbReference type="GO" id="GO:0004190">
    <property type="term" value="F:aspartic-type endopeptidase activity"/>
    <property type="evidence" value="ECO:0007669"/>
    <property type="project" value="InterPro"/>
</dbReference>
<keyword evidence="2" id="KW-0808">Transferase</keyword>
<feature type="domain" description="Peptidase A2" evidence="9">
    <location>
        <begin position="593"/>
        <end position="671"/>
    </location>
</feature>
<feature type="compositionally biased region" description="Low complexity" evidence="8">
    <location>
        <begin position="263"/>
        <end position="276"/>
    </location>
</feature>
<evidence type="ECO:0000256" key="2">
    <source>
        <dbReference type="ARBA" id="ARBA00022679"/>
    </source>
</evidence>
<evidence type="ECO:0000256" key="8">
    <source>
        <dbReference type="SAM" id="MobiDB-lite"/>
    </source>
</evidence>
<feature type="region of interest" description="Disordered" evidence="8">
    <location>
        <begin position="478"/>
        <end position="498"/>
    </location>
</feature>